<evidence type="ECO:0000313" key="4">
    <source>
        <dbReference type="EMBL" id="MFC4591800.1"/>
    </source>
</evidence>
<accession>A0ABV9ETS3</accession>
<dbReference type="InterPro" id="IPR036890">
    <property type="entry name" value="HATPase_C_sf"/>
</dbReference>
<dbReference type="Pfam" id="PF13581">
    <property type="entry name" value="HATPase_c_2"/>
    <property type="match status" value="1"/>
</dbReference>
<feature type="compositionally biased region" description="Polar residues" evidence="2">
    <location>
        <begin position="1"/>
        <end position="14"/>
    </location>
</feature>
<evidence type="ECO:0000259" key="3">
    <source>
        <dbReference type="Pfam" id="PF13581"/>
    </source>
</evidence>
<gene>
    <name evidence="4" type="ORF">ACFO8L_37305</name>
</gene>
<dbReference type="SUPFAM" id="SSF55874">
    <property type="entry name" value="ATPase domain of HSP90 chaperone/DNA topoisomerase II/histidine kinase"/>
    <property type="match status" value="1"/>
</dbReference>
<dbReference type="PANTHER" id="PTHR35526:SF3">
    <property type="entry name" value="ANTI-SIGMA-F FACTOR RSBW"/>
    <property type="match status" value="1"/>
</dbReference>
<keyword evidence="1" id="KW-0418">Kinase</keyword>
<dbReference type="InterPro" id="IPR050267">
    <property type="entry name" value="Anti-sigma-factor_SerPK"/>
</dbReference>
<sequence length="328" mass="35346">MTTTSPAVHSSPTGRRTFAETMPCEPESARKARVLLSMALSAWELDELIDAGELVVSEFVGNAARHTRCRLIRVTITRLAADLVRVAVTDRSVRRPTPRTASVDDEGGRGLAIVAALAETTGTDTFTWGKRIWAQLRAPAAAQPCGNPLPTLLVVSGPPGSGKTTLARQIAKEIACPAIIRDEIKQGMVLTASDFDAEIDDPLNLPALAVFFEVLNVLARAGVTVVAEAAFQDRLWRPNLEPLTGLAQIRVIRCSVDAALAHDRIAHRVAHGEHREAHADHELLRMIAAGEYNMDEFGWISMDLPTLTVDTSEGTSPPLPDIVSFATA</sequence>
<dbReference type="RefSeq" id="WP_262845551.1">
    <property type="nucleotide sequence ID" value="NZ_JANZYP010000040.1"/>
</dbReference>
<evidence type="ECO:0000256" key="2">
    <source>
        <dbReference type="SAM" id="MobiDB-lite"/>
    </source>
</evidence>
<reference evidence="5" key="1">
    <citation type="journal article" date="2019" name="Int. J. Syst. Evol. Microbiol.">
        <title>The Global Catalogue of Microorganisms (GCM) 10K type strain sequencing project: providing services to taxonomists for standard genome sequencing and annotation.</title>
        <authorList>
            <consortium name="The Broad Institute Genomics Platform"/>
            <consortium name="The Broad Institute Genome Sequencing Center for Infectious Disease"/>
            <person name="Wu L."/>
            <person name="Ma J."/>
        </authorList>
    </citation>
    <scope>NUCLEOTIDE SEQUENCE [LARGE SCALE GENOMIC DNA]</scope>
    <source>
        <strain evidence="5">CCUG 49560</strain>
    </source>
</reference>
<evidence type="ECO:0000313" key="5">
    <source>
        <dbReference type="Proteomes" id="UP001595891"/>
    </source>
</evidence>
<feature type="region of interest" description="Disordered" evidence="2">
    <location>
        <begin position="1"/>
        <end position="24"/>
    </location>
</feature>
<evidence type="ECO:0000256" key="1">
    <source>
        <dbReference type="ARBA" id="ARBA00022527"/>
    </source>
</evidence>
<dbReference type="Pfam" id="PF13671">
    <property type="entry name" value="AAA_33"/>
    <property type="match status" value="1"/>
</dbReference>
<dbReference type="CDD" id="cd16936">
    <property type="entry name" value="HATPase_RsbW-like"/>
    <property type="match status" value="1"/>
</dbReference>
<organism evidence="4 5">
    <name type="scientific">Sphaerisporangium corydalis</name>
    <dbReference type="NCBI Taxonomy" id="1441875"/>
    <lineage>
        <taxon>Bacteria</taxon>
        <taxon>Bacillati</taxon>
        <taxon>Actinomycetota</taxon>
        <taxon>Actinomycetes</taxon>
        <taxon>Streptosporangiales</taxon>
        <taxon>Streptosporangiaceae</taxon>
        <taxon>Sphaerisporangium</taxon>
    </lineage>
</organism>
<dbReference type="EMBL" id="JBHSFN010000037">
    <property type="protein sequence ID" value="MFC4591800.1"/>
    <property type="molecule type" value="Genomic_DNA"/>
</dbReference>
<dbReference type="Gene3D" id="3.40.50.300">
    <property type="entry name" value="P-loop containing nucleotide triphosphate hydrolases"/>
    <property type="match status" value="1"/>
</dbReference>
<dbReference type="Proteomes" id="UP001595891">
    <property type="component" value="Unassembled WGS sequence"/>
</dbReference>
<protein>
    <submittedName>
        <fullName evidence="4">AAA family ATPase</fullName>
    </submittedName>
</protein>
<dbReference type="SUPFAM" id="SSF52540">
    <property type="entry name" value="P-loop containing nucleoside triphosphate hydrolases"/>
    <property type="match status" value="1"/>
</dbReference>
<name>A0ABV9ETS3_9ACTN</name>
<keyword evidence="1" id="KW-0808">Transferase</keyword>
<keyword evidence="1" id="KW-0723">Serine/threonine-protein kinase</keyword>
<feature type="domain" description="Histidine kinase/HSP90-like ATPase" evidence="3">
    <location>
        <begin position="23"/>
        <end position="121"/>
    </location>
</feature>
<comment type="caution">
    <text evidence="4">The sequence shown here is derived from an EMBL/GenBank/DDBJ whole genome shotgun (WGS) entry which is preliminary data.</text>
</comment>
<keyword evidence="5" id="KW-1185">Reference proteome</keyword>
<dbReference type="PANTHER" id="PTHR35526">
    <property type="entry name" value="ANTI-SIGMA-F FACTOR RSBW-RELATED"/>
    <property type="match status" value="1"/>
</dbReference>
<dbReference type="InterPro" id="IPR003594">
    <property type="entry name" value="HATPase_dom"/>
</dbReference>
<dbReference type="InterPro" id="IPR027417">
    <property type="entry name" value="P-loop_NTPase"/>
</dbReference>
<dbReference type="Gene3D" id="3.30.565.10">
    <property type="entry name" value="Histidine kinase-like ATPase, C-terminal domain"/>
    <property type="match status" value="1"/>
</dbReference>
<proteinExistence type="predicted"/>